<keyword evidence="1" id="KW-1133">Transmembrane helix</keyword>
<keyword evidence="1" id="KW-0472">Membrane</keyword>
<organism evidence="2 3">
    <name type="scientific">Rhodocollybia butyracea</name>
    <dbReference type="NCBI Taxonomy" id="206335"/>
    <lineage>
        <taxon>Eukaryota</taxon>
        <taxon>Fungi</taxon>
        <taxon>Dikarya</taxon>
        <taxon>Basidiomycota</taxon>
        <taxon>Agaricomycotina</taxon>
        <taxon>Agaricomycetes</taxon>
        <taxon>Agaricomycetidae</taxon>
        <taxon>Agaricales</taxon>
        <taxon>Marasmiineae</taxon>
        <taxon>Omphalotaceae</taxon>
        <taxon>Rhodocollybia</taxon>
    </lineage>
</organism>
<dbReference type="OrthoDB" id="3067294at2759"/>
<name>A0A9P5P756_9AGAR</name>
<dbReference type="EMBL" id="JADNRY010000470">
    <property type="protein sequence ID" value="KAF9049676.1"/>
    <property type="molecule type" value="Genomic_DNA"/>
</dbReference>
<gene>
    <name evidence="2" type="ORF">BDP27DRAFT_1434069</name>
</gene>
<feature type="transmembrane region" description="Helical" evidence="1">
    <location>
        <begin position="151"/>
        <end position="174"/>
    </location>
</feature>
<comment type="caution">
    <text evidence="2">The sequence shown here is derived from an EMBL/GenBank/DDBJ whole genome shotgun (WGS) entry which is preliminary data.</text>
</comment>
<reference evidence="2" key="1">
    <citation type="submission" date="2020-11" db="EMBL/GenBank/DDBJ databases">
        <authorList>
            <consortium name="DOE Joint Genome Institute"/>
            <person name="Ahrendt S."/>
            <person name="Riley R."/>
            <person name="Andreopoulos W."/>
            <person name="Labutti K."/>
            <person name="Pangilinan J."/>
            <person name="Ruiz-Duenas F.J."/>
            <person name="Barrasa J.M."/>
            <person name="Sanchez-Garcia M."/>
            <person name="Camarero S."/>
            <person name="Miyauchi S."/>
            <person name="Serrano A."/>
            <person name="Linde D."/>
            <person name="Babiker R."/>
            <person name="Drula E."/>
            <person name="Ayuso-Fernandez I."/>
            <person name="Pacheco R."/>
            <person name="Padilla G."/>
            <person name="Ferreira P."/>
            <person name="Barriuso J."/>
            <person name="Kellner H."/>
            <person name="Castanera R."/>
            <person name="Alfaro M."/>
            <person name="Ramirez L."/>
            <person name="Pisabarro A.G."/>
            <person name="Kuo A."/>
            <person name="Tritt A."/>
            <person name="Lipzen A."/>
            <person name="He G."/>
            <person name="Yan M."/>
            <person name="Ng V."/>
            <person name="Cullen D."/>
            <person name="Martin F."/>
            <person name="Rosso M.-N."/>
            <person name="Henrissat B."/>
            <person name="Hibbett D."/>
            <person name="Martinez A.T."/>
            <person name="Grigoriev I.V."/>
        </authorList>
    </citation>
    <scope>NUCLEOTIDE SEQUENCE</scope>
    <source>
        <strain evidence="2">AH 40177</strain>
    </source>
</reference>
<evidence type="ECO:0000313" key="3">
    <source>
        <dbReference type="Proteomes" id="UP000772434"/>
    </source>
</evidence>
<dbReference type="Gene3D" id="2.60.120.260">
    <property type="entry name" value="Galactose-binding domain-like"/>
    <property type="match status" value="1"/>
</dbReference>
<evidence type="ECO:0000256" key="1">
    <source>
        <dbReference type="SAM" id="Phobius"/>
    </source>
</evidence>
<dbReference type="Proteomes" id="UP000772434">
    <property type="component" value="Unassembled WGS sequence"/>
</dbReference>
<proteinExistence type="predicted"/>
<protein>
    <submittedName>
        <fullName evidence="2">Uncharacterized protein</fullName>
    </submittedName>
</protein>
<keyword evidence="1" id="KW-0812">Transmembrane</keyword>
<sequence length="249" mass="26562">MATPPFPCPPTTSSLQTLVDDSDPRISYSDGCSTNVTATLNFNGIGVQVFGTVGNANGSPSSTYQIDDLPSSTFVFQANGQNNYRIPFYVSPLLNEGNHTLVMTALGNSNSRIWLDYILSTNGLASSSSETSIPSASASLTLTPSSTNTTAIVGGVLGSVVGIILVIIFAYFMLRQRRKHADRSVTITPYDGLVNHIAAPAHSVSASDVSRQTNPFRPVITTSASQYYPTYAQEALIVSENRNPPVYEP</sequence>
<dbReference type="AlphaFoldDB" id="A0A9P5P756"/>
<keyword evidence="3" id="KW-1185">Reference proteome</keyword>
<evidence type="ECO:0000313" key="2">
    <source>
        <dbReference type="EMBL" id="KAF9049676.1"/>
    </source>
</evidence>
<accession>A0A9P5P756</accession>